<dbReference type="SMART" id="SM00060">
    <property type="entry name" value="FN3"/>
    <property type="match status" value="4"/>
</dbReference>
<reference evidence="13 14" key="1">
    <citation type="journal article" date="2019" name="Sci. Rep.">
        <title>Orb-weaving spider Araneus ventricosus genome elucidates the spidroin gene catalogue.</title>
        <authorList>
            <person name="Kono N."/>
            <person name="Nakamura H."/>
            <person name="Ohtoshi R."/>
            <person name="Moran D.A.P."/>
            <person name="Shinohara A."/>
            <person name="Yoshida Y."/>
            <person name="Fujiwara M."/>
            <person name="Mori M."/>
            <person name="Tomita M."/>
            <person name="Arakawa K."/>
        </authorList>
    </citation>
    <scope>NUCLEOTIDE SEQUENCE [LARGE SCALE GENOMIC DNA]</scope>
</reference>
<dbReference type="GO" id="GO:0098609">
    <property type="term" value="P:cell-cell adhesion"/>
    <property type="evidence" value="ECO:0007669"/>
    <property type="project" value="TreeGrafter"/>
</dbReference>
<dbReference type="PANTHER" id="PTHR44170:SF54">
    <property type="entry name" value="FI24025P1"/>
    <property type="match status" value="1"/>
</dbReference>
<dbReference type="GO" id="GO:0005886">
    <property type="term" value="C:plasma membrane"/>
    <property type="evidence" value="ECO:0007669"/>
    <property type="project" value="UniProtKB-SubCell"/>
</dbReference>
<keyword evidence="9" id="KW-0393">Immunoglobulin domain</keyword>
<dbReference type="SUPFAM" id="SSF48726">
    <property type="entry name" value="Immunoglobulin"/>
    <property type="match status" value="2"/>
</dbReference>
<evidence type="ECO:0000259" key="11">
    <source>
        <dbReference type="PROSITE" id="PS50835"/>
    </source>
</evidence>
<dbReference type="FunFam" id="2.60.40.10:FF:000120">
    <property type="entry name" value="Down syndrome cell adhesion molecule like 1"/>
    <property type="match status" value="1"/>
</dbReference>
<evidence type="ECO:0000256" key="2">
    <source>
        <dbReference type="ARBA" id="ARBA00022692"/>
    </source>
</evidence>
<dbReference type="InterPro" id="IPR013783">
    <property type="entry name" value="Ig-like_fold"/>
</dbReference>
<dbReference type="SUPFAM" id="SSF49265">
    <property type="entry name" value="Fibronectin type III"/>
    <property type="match status" value="2"/>
</dbReference>
<dbReference type="InterPro" id="IPR013098">
    <property type="entry name" value="Ig_I-set"/>
</dbReference>
<dbReference type="PROSITE" id="PS50835">
    <property type="entry name" value="IG_LIKE"/>
    <property type="match status" value="2"/>
</dbReference>
<dbReference type="Proteomes" id="UP000499080">
    <property type="component" value="Unassembled WGS sequence"/>
</dbReference>
<evidence type="ECO:0000256" key="7">
    <source>
        <dbReference type="ARBA" id="ARBA00023136"/>
    </source>
</evidence>
<dbReference type="Pfam" id="PF00041">
    <property type="entry name" value="fn3"/>
    <property type="match status" value="2"/>
</dbReference>
<feature type="domain" description="Fibronectin type-III" evidence="12">
    <location>
        <begin position="280"/>
        <end position="378"/>
    </location>
</feature>
<dbReference type="InterPro" id="IPR003598">
    <property type="entry name" value="Ig_sub2"/>
</dbReference>
<keyword evidence="5" id="KW-0130">Cell adhesion</keyword>
<evidence type="ECO:0000256" key="4">
    <source>
        <dbReference type="ARBA" id="ARBA00022737"/>
    </source>
</evidence>
<gene>
    <name evidence="13" type="primary">Dscam_9</name>
    <name evidence="13" type="ORF">AVEN_52590_2</name>
</gene>
<evidence type="ECO:0000256" key="10">
    <source>
        <dbReference type="SAM" id="Phobius"/>
    </source>
</evidence>
<dbReference type="EMBL" id="BGPR01000669">
    <property type="protein sequence ID" value="GBM30794.1"/>
    <property type="molecule type" value="Genomic_DNA"/>
</dbReference>
<feature type="domain" description="Ig-like" evidence="11">
    <location>
        <begin position="79"/>
        <end position="171"/>
    </location>
</feature>
<dbReference type="FunFam" id="2.60.40.10:FF:000719">
    <property type="entry name" value="nephrin isoform X1"/>
    <property type="match status" value="1"/>
</dbReference>
<dbReference type="PANTHER" id="PTHR44170">
    <property type="entry name" value="PROTEIN SIDEKICK"/>
    <property type="match status" value="1"/>
</dbReference>
<dbReference type="GO" id="GO:0030154">
    <property type="term" value="P:cell differentiation"/>
    <property type="evidence" value="ECO:0007669"/>
    <property type="project" value="UniProtKB-ARBA"/>
</dbReference>
<feature type="domain" description="Fibronectin type-III" evidence="12">
    <location>
        <begin position="440"/>
        <end position="534"/>
    </location>
</feature>
<dbReference type="Pfam" id="PF07679">
    <property type="entry name" value="I-set"/>
    <property type="match status" value="1"/>
</dbReference>
<evidence type="ECO:0000256" key="3">
    <source>
        <dbReference type="ARBA" id="ARBA00022729"/>
    </source>
</evidence>
<comment type="caution">
    <text evidence="13">The sequence shown here is derived from an EMBL/GenBank/DDBJ whole genome shotgun (WGS) entry which is preliminary data.</text>
</comment>
<keyword evidence="7 10" id="KW-0472">Membrane</keyword>
<evidence type="ECO:0000313" key="14">
    <source>
        <dbReference type="Proteomes" id="UP000499080"/>
    </source>
</evidence>
<dbReference type="PRINTS" id="PR00014">
    <property type="entry name" value="FNTYPEIII"/>
</dbReference>
<keyword evidence="14" id="KW-1185">Reference proteome</keyword>
<dbReference type="InterPro" id="IPR036179">
    <property type="entry name" value="Ig-like_dom_sf"/>
</dbReference>
<accession>A0A4Y2ESA2</accession>
<feature type="domain" description="Ig-like" evidence="11">
    <location>
        <begin position="1"/>
        <end position="72"/>
    </location>
</feature>
<sequence length="593" mass="65212">MVLMNANRVRFPCATTQADSTAGDFTYVHSGPRAHHHNNGTLALSDVEENDSGSYLCQASNGIGSGLSKIITLKVLVPPRFKDPYQSKTVTEGVSISVTCSTVGDPPIVIKWMRNKSILDAKSNPRYSIKETAAKMLTQSELQLANAFRDDTGIYTCSATSDIGADEAVIKLIVQGVPEAPSNVTAMNITSRSFTLHWQLLDNGNITGSIVQYQTRSVDTEWDGQTSQLIVSSADTVATLRGLTPVTTYYVRIITENSLGKSKPSEVLEAKTKEEVPSGRPTEVHVHSTGAQSMKVIWKPPPEETRNGVIKGYYVGYKMSSGEDKYTFKKVEKSATEQQSTYITGLQPFTEYDIIIKAYNSAGAGPESPSIMRKTLETAEYTLHYKPDWGKLRLNKKQDHFSLDGLKCGSRYHLYMTASNSLGTGEPSERVTARTLGAAPMSPLESSFLLPNMTSATLNLAAWQSGGCPIQNFVVQYRPNYLNTWNTLTDRLDLPRDTYVIRNLAPDRDYVILVTAHSDAGLTQAEYLVRTLPVAVIVPTFSPAFGKRETDLPFYKNVNLVIPVVVSSLVLIIVIFTVVVCLRKYSEDREGAV</sequence>
<dbReference type="Pfam" id="PF25059">
    <property type="entry name" value="FN3_DSCAM-DSCAML_C"/>
    <property type="match status" value="1"/>
</dbReference>
<keyword evidence="2 10" id="KW-0812">Transmembrane</keyword>
<dbReference type="OrthoDB" id="5982258at2759"/>
<evidence type="ECO:0000256" key="9">
    <source>
        <dbReference type="ARBA" id="ARBA00023319"/>
    </source>
</evidence>
<feature type="domain" description="Fibronectin type-III" evidence="12">
    <location>
        <begin position="180"/>
        <end position="275"/>
    </location>
</feature>
<evidence type="ECO:0000256" key="6">
    <source>
        <dbReference type="ARBA" id="ARBA00022989"/>
    </source>
</evidence>
<evidence type="ECO:0000313" key="13">
    <source>
        <dbReference type="EMBL" id="GBM30794.1"/>
    </source>
</evidence>
<evidence type="ECO:0000256" key="1">
    <source>
        <dbReference type="ARBA" id="ARBA00004167"/>
    </source>
</evidence>
<proteinExistence type="predicted"/>
<keyword evidence="4" id="KW-0677">Repeat</keyword>
<evidence type="ECO:0000256" key="8">
    <source>
        <dbReference type="ARBA" id="ARBA00023157"/>
    </source>
</evidence>
<dbReference type="InterPro" id="IPR003599">
    <property type="entry name" value="Ig_sub"/>
</dbReference>
<dbReference type="CDD" id="cd00063">
    <property type="entry name" value="FN3"/>
    <property type="match status" value="3"/>
</dbReference>
<keyword evidence="6 10" id="KW-1133">Transmembrane helix</keyword>
<name>A0A4Y2ESA2_ARAVE</name>
<protein>
    <submittedName>
        <fullName evidence="13">Down syndrome cell adhesion molecule</fullName>
    </submittedName>
</protein>
<dbReference type="GO" id="GO:0009653">
    <property type="term" value="P:anatomical structure morphogenesis"/>
    <property type="evidence" value="ECO:0007669"/>
    <property type="project" value="UniProtKB-ARBA"/>
</dbReference>
<evidence type="ECO:0000256" key="5">
    <source>
        <dbReference type="ARBA" id="ARBA00022889"/>
    </source>
</evidence>
<comment type="subcellular location">
    <subcellularLocation>
        <location evidence="1">Membrane</location>
        <topology evidence="1">Single-pass membrane protein</topology>
    </subcellularLocation>
</comment>
<dbReference type="InterPro" id="IPR036116">
    <property type="entry name" value="FN3_sf"/>
</dbReference>
<dbReference type="InterPro" id="IPR003961">
    <property type="entry name" value="FN3_dom"/>
</dbReference>
<dbReference type="InterPro" id="IPR007110">
    <property type="entry name" value="Ig-like_dom"/>
</dbReference>
<dbReference type="AlphaFoldDB" id="A0A4Y2ESA2"/>
<keyword evidence="8" id="KW-1015">Disulfide bond</keyword>
<keyword evidence="3" id="KW-0732">Signal</keyword>
<evidence type="ECO:0000259" key="12">
    <source>
        <dbReference type="PROSITE" id="PS50853"/>
    </source>
</evidence>
<dbReference type="SMART" id="SM00409">
    <property type="entry name" value="IG"/>
    <property type="match status" value="2"/>
</dbReference>
<dbReference type="PROSITE" id="PS50853">
    <property type="entry name" value="FN3"/>
    <property type="match status" value="3"/>
</dbReference>
<dbReference type="Gene3D" id="2.60.40.10">
    <property type="entry name" value="Immunoglobulins"/>
    <property type="match status" value="6"/>
</dbReference>
<dbReference type="InterPro" id="IPR056754">
    <property type="entry name" value="DSCAM/DSCAML_C"/>
</dbReference>
<organism evidence="13 14">
    <name type="scientific">Araneus ventricosus</name>
    <name type="common">Orbweaver spider</name>
    <name type="synonym">Epeira ventricosa</name>
    <dbReference type="NCBI Taxonomy" id="182803"/>
    <lineage>
        <taxon>Eukaryota</taxon>
        <taxon>Metazoa</taxon>
        <taxon>Ecdysozoa</taxon>
        <taxon>Arthropoda</taxon>
        <taxon>Chelicerata</taxon>
        <taxon>Arachnida</taxon>
        <taxon>Araneae</taxon>
        <taxon>Araneomorphae</taxon>
        <taxon>Entelegynae</taxon>
        <taxon>Araneoidea</taxon>
        <taxon>Araneidae</taxon>
        <taxon>Araneus</taxon>
    </lineage>
</organism>
<feature type="transmembrane region" description="Helical" evidence="10">
    <location>
        <begin position="560"/>
        <end position="582"/>
    </location>
</feature>
<dbReference type="SMART" id="SM00408">
    <property type="entry name" value="IGc2"/>
    <property type="match status" value="2"/>
</dbReference>